<evidence type="ECO:0000256" key="1">
    <source>
        <dbReference type="SAM" id="Phobius"/>
    </source>
</evidence>
<name>A0A3B0ZQ41_9ZZZZ</name>
<keyword evidence="1" id="KW-0472">Membrane</keyword>
<accession>A0A3B0ZQ41</accession>
<feature type="transmembrane region" description="Helical" evidence="1">
    <location>
        <begin position="44"/>
        <end position="67"/>
    </location>
</feature>
<evidence type="ECO:0008006" key="3">
    <source>
        <dbReference type="Google" id="ProtNLM"/>
    </source>
</evidence>
<dbReference type="EMBL" id="UOFR01000010">
    <property type="protein sequence ID" value="VAW91330.1"/>
    <property type="molecule type" value="Genomic_DNA"/>
</dbReference>
<dbReference type="Pfam" id="PF11174">
    <property type="entry name" value="DUF2970"/>
    <property type="match status" value="1"/>
</dbReference>
<organism evidence="2">
    <name type="scientific">hydrothermal vent metagenome</name>
    <dbReference type="NCBI Taxonomy" id="652676"/>
    <lineage>
        <taxon>unclassified sequences</taxon>
        <taxon>metagenomes</taxon>
        <taxon>ecological metagenomes</taxon>
    </lineage>
</organism>
<gene>
    <name evidence="2" type="ORF">MNBD_GAMMA21-333</name>
</gene>
<sequence length="72" mass="8031">MTEQNNRKEPSLWDVTKSVLSAFLGVQSRKNYERDFTYGKPWQYILIGLIGVGVFIGVVITVVSIVLSNVGV</sequence>
<dbReference type="InterPro" id="IPR021344">
    <property type="entry name" value="DUF2970"/>
</dbReference>
<protein>
    <recommendedName>
        <fullName evidence="3">DUF2970 domain-containing protein</fullName>
    </recommendedName>
</protein>
<reference evidence="2" key="1">
    <citation type="submission" date="2018-06" db="EMBL/GenBank/DDBJ databases">
        <authorList>
            <person name="Zhirakovskaya E."/>
        </authorList>
    </citation>
    <scope>NUCLEOTIDE SEQUENCE</scope>
</reference>
<dbReference type="AlphaFoldDB" id="A0A3B0ZQ41"/>
<evidence type="ECO:0000313" key="2">
    <source>
        <dbReference type="EMBL" id="VAW91330.1"/>
    </source>
</evidence>
<keyword evidence="1" id="KW-1133">Transmembrane helix</keyword>
<keyword evidence="1" id="KW-0812">Transmembrane</keyword>
<proteinExistence type="predicted"/>